<reference evidence="2 3" key="1">
    <citation type="submission" date="2020-08" db="EMBL/GenBank/DDBJ databases">
        <title>Pseudomonas sp. nov.</title>
        <authorList>
            <person name="Gieschler S."/>
            <person name="Fiedler G."/>
            <person name="Brinks E."/>
            <person name="Boehnlein C."/>
            <person name="Franz C.M.A.P."/>
            <person name="Kabisch J."/>
        </authorList>
    </citation>
    <scope>NUCLEOTIDE SEQUENCE [LARGE SCALE GENOMIC DNA]</scope>
    <source>
        <strain evidence="2 3">MBT-1</strain>
    </source>
</reference>
<dbReference type="InterPro" id="IPR011009">
    <property type="entry name" value="Kinase-like_dom_sf"/>
</dbReference>
<name>A0A7X1GBM9_9PSED</name>
<evidence type="ECO:0000259" key="1">
    <source>
        <dbReference type="Pfam" id="PF01636"/>
    </source>
</evidence>
<gene>
    <name evidence="2" type="ORF">H7995_06890</name>
</gene>
<accession>A0A7X1GBM9</accession>
<sequence length="524" mass="59174">MIVINSAAYVIPEFRTEFGSIPPCLLPIGNRKLIELQVPLLRNTYDERIIVSLPDGYELTIDEKALFSNLEIEVAHAPTGFTLAEALLYVLNTIGDISSPNEPLRLLHGDTLLDCIPTGSDIVAVSQTEYDYNWEHEVGGDGSRVAWCGYFSFSSTRNFIRALALSQGDFVRAVRSYSDENIVTFPKISGWHDLGHVNTYFASRSQITTQRIFNSLRIQNGTVWKSGTPANKIIAESQWFKTLPVSLKRYTPQLIDSGVDTETGSPYYMLEYLPCSPLNEVFVHGRNPDFFWQRIFKLMGEFLTDARHCLTICESDNSYNEIRLDANDLYENKTYARLETYSAASGVDLNIPTGYGKIKLPSLRDIAGDCIKRTLSLSFVPTILHGDFCFSNILFDSRGGAIKVIDPRGLNQNQELTSLGDQKYDLAKACHSVIGLYDYIIAGRYQIDRTDSFFPTIRFLADERLLSIQRAFMDSDLLPNISVKETMPLTVLLFLSMLPLHSDRSDRQDAMLINALRLYTEYVI</sequence>
<dbReference type="SUPFAM" id="SSF53448">
    <property type="entry name" value="Nucleotide-diphospho-sugar transferases"/>
    <property type="match status" value="1"/>
</dbReference>
<evidence type="ECO:0000313" key="3">
    <source>
        <dbReference type="Proteomes" id="UP000526003"/>
    </source>
</evidence>
<evidence type="ECO:0000313" key="2">
    <source>
        <dbReference type="EMBL" id="MBC2689522.1"/>
    </source>
</evidence>
<dbReference type="GO" id="GO:0016740">
    <property type="term" value="F:transferase activity"/>
    <property type="evidence" value="ECO:0007669"/>
    <property type="project" value="UniProtKB-KW"/>
</dbReference>
<dbReference type="Proteomes" id="UP000526003">
    <property type="component" value="Unassembled WGS sequence"/>
</dbReference>
<feature type="domain" description="Aminoglycoside phosphotransferase" evidence="1">
    <location>
        <begin position="237"/>
        <end position="431"/>
    </location>
</feature>
<dbReference type="InterPro" id="IPR029044">
    <property type="entry name" value="Nucleotide-diphossugar_trans"/>
</dbReference>
<dbReference type="EMBL" id="JACMYG010000005">
    <property type="protein sequence ID" value="MBC2689522.1"/>
    <property type="molecule type" value="Genomic_DNA"/>
</dbReference>
<keyword evidence="3" id="KW-1185">Reference proteome</keyword>
<keyword evidence="2" id="KW-0808">Transferase</keyword>
<dbReference type="InterPro" id="IPR002575">
    <property type="entry name" value="Aminoglycoside_PTrfase"/>
</dbReference>
<dbReference type="Pfam" id="PF01636">
    <property type="entry name" value="APH"/>
    <property type="match status" value="1"/>
</dbReference>
<dbReference type="Gene3D" id="3.90.1200.10">
    <property type="match status" value="1"/>
</dbReference>
<comment type="caution">
    <text evidence="2">The sequence shown here is derived from an EMBL/GenBank/DDBJ whole genome shotgun (WGS) entry which is preliminary data.</text>
</comment>
<organism evidence="2 3">
    <name type="scientific">Pseudomonas kielensis</name>
    <dbReference type="NCBI Taxonomy" id="2762577"/>
    <lineage>
        <taxon>Bacteria</taxon>
        <taxon>Pseudomonadati</taxon>
        <taxon>Pseudomonadota</taxon>
        <taxon>Gammaproteobacteria</taxon>
        <taxon>Pseudomonadales</taxon>
        <taxon>Pseudomonadaceae</taxon>
        <taxon>Pseudomonas</taxon>
    </lineage>
</organism>
<dbReference type="AlphaFoldDB" id="A0A7X1GBM9"/>
<protein>
    <submittedName>
        <fullName evidence="2">Phosphotransferase</fullName>
    </submittedName>
</protein>
<proteinExistence type="predicted"/>
<dbReference type="SUPFAM" id="SSF56112">
    <property type="entry name" value="Protein kinase-like (PK-like)"/>
    <property type="match status" value="1"/>
</dbReference>